<name>A0A0V0GY94_SOLCH</name>
<protein>
    <submittedName>
        <fullName evidence="1">Putative ovule protein</fullName>
    </submittedName>
</protein>
<organism evidence="1">
    <name type="scientific">Solanum chacoense</name>
    <name type="common">Chaco potato</name>
    <dbReference type="NCBI Taxonomy" id="4108"/>
    <lineage>
        <taxon>Eukaryota</taxon>
        <taxon>Viridiplantae</taxon>
        <taxon>Streptophyta</taxon>
        <taxon>Embryophyta</taxon>
        <taxon>Tracheophyta</taxon>
        <taxon>Spermatophyta</taxon>
        <taxon>Magnoliopsida</taxon>
        <taxon>eudicotyledons</taxon>
        <taxon>Gunneridae</taxon>
        <taxon>Pentapetalae</taxon>
        <taxon>asterids</taxon>
        <taxon>lamiids</taxon>
        <taxon>Solanales</taxon>
        <taxon>Solanaceae</taxon>
        <taxon>Solanoideae</taxon>
        <taxon>Solaneae</taxon>
        <taxon>Solanum</taxon>
    </lineage>
</organism>
<dbReference type="AlphaFoldDB" id="A0A0V0GY94"/>
<sequence>MQPKGHMKRKRSEAKFARDYLTVPKLNKNETRMHTLASPHDQILQITVVQSVHQMHRNMTIKWFEQITN</sequence>
<proteinExistence type="predicted"/>
<accession>A0A0V0GY94</accession>
<reference evidence="1" key="1">
    <citation type="submission" date="2015-12" db="EMBL/GenBank/DDBJ databases">
        <title>Gene expression during late stages of embryo sac development: a critical building block for successful pollen-pistil interactions.</title>
        <authorList>
            <person name="Liu Y."/>
            <person name="Joly V."/>
            <person name="Sabar M."/>
            <person name="Matton D.P."/>
        </authorList>
    </citation>
    <scope>NUCLEOTIDE SEQUENCE</scope>
</reference>
<dbReference type="EMBL" id="GEDG01028557">
    <property type="protein sequence ID" value="JAP13100.1"/>
    <property type="molecule type" value="Transcribed_RNA"/>
</dbReference>
<evidence type="ECO:0000313" key="1">
    <source>
        <dbReference type="EMBL" id="JAP13100.1"/>
    </source>
</evidence>